<dbReference type="PANTHER" id="PTHR30177">
    <property type="entry name" value="GLYCINE BETAINE/L-PROLINE TRANSPORT SYSTEM PERMEASE PROTEIN PROW"/>
    <property type="match status" value="1"/>
</dbReference>
<evidence type="ECO:0000259" key="7">
    <source>
        <dbReference type="PROSITE" id="PS50928"/>
    </source>
</evidence>
<evidence type="ECO:0000256" key="2">
    <source>
        <dbReference type="ARBA" id="ARBA00022448"/>
    </source>
</evidence>
<dbReference type="PROSITE" id="PS50928">
    <property type="entry name" value="ABC_TM1"/>
    <property type="match status" value="1"/>
</dbReference>
<dbReference type="SUPFAM" id="SSF161098">
    <property type="entry name" value="MetI-like"/>
    <property type="match status" value="1"/>
</dbReference>
<feature type="transmembrane region" description="Helical" evidence="6">
    <location>
        <begin position="135"/>
        <end position="162"/>
    </location>
</feature>
<evidence type="ECO:0000256" key="4">
    <source>
        <dbReference type="ARBA" id="ARBA00022989"/>
    </source>
</evidence>
<evidence type="ECO:0000256" key="5">
    <source>
        <dbReference type="ARBA" id="ARBA00023136"/>
    </source>
</evidence>
<keyword evidence="4 6" id="KW-1133">Transmembrane helix</keyword>
<keyword evidence="5 6" id="KW-0472">Membrane</keyword>
<dbReference type="HOGENOM" id="CLU_046113_7_2_9"/>
<feature type="transmembrane region" description="Helical" evidence="6">
    <location>
        <begin position="27"/>
        <end position="47"/>
    </location>
</feature>
<dbReference type="InterPro" id="IPR000515">
    <property type="entry name" value="MetI-like"/>
</dbReference>
<comment type="similarity">
    <text evidence="6">Belongs to the binding-protein-dependent transport system permease family.</text>
</comment>
<dbReference type="GO" id="GO:0055085">
    <property type="term" value="P:transmembrane transport"/>
    <property type="evidence" value="ECO:0007669"/>
    <property type="project" value="InterPro"/>
</dbReference>
<keyword evidence="2 6" id="KW-0813">Transport</keyword>
<protein>
    <submittedName>
        <fullName evidence="8">Proline/glycine betaine ABC superfamily ATP binding cassette transporter, membrane protein</fullName>
    </submittedName>
</protein>
<name>U6F661_LACHE</name>
<evidence type="ECO:0000256" key="6">
    <source>
        <dbReference type="RuleBase" id="RU363032"/>
    </source>
</evidence>
<keyword evidence="3 6" id="KW-0812">Transmembrane</keyword>
<evidence type="ECO:0000256" key="1">
    <source>
        <dbReference type="ARBA" id="ARBA00004141"/>
    </source>
</evidence>
<dbReference type="CDD" id="cd06261">
    <property type="entry name" value="TM_PBP2"/>
    <property type="match status" value="1"/>
</dbReference>
<accession>U6F661</accession>
<dbReference type="EMBL" id="CBUL010000017">
    <property type="protein sequence ID" value="CDI59658.1"/>
    <property type="molecule type" value="Genomic_DNA"/>
</dbReference>
<gene>
    <name evidence="8" type="ORF">LHCIRMBIA104_00438</name>
</gene>
<dbReference type="GO" id="GO:0031460">
    <property type="term" value="P:glycine betaine transport"/>
    <property type="evidence" value="ECO:0007669"/>
    <property type="project" value="TreeGrafter"/>
</dbReference>
<dbReference type="InterPro" id="IPR051204">
    <property type="entry name" value="ABC_transp_perm/SBD"/>
</dbReference>
<comment type="caution">
    <text evidence="8">The sequence shown here is derived from an EMBL/GenBank/DDBJ whole genome shotgun (WGS) entry which is preliminary data.</text>
</comment>
<dbReference type="Proteomes" id="UP000017247">
    <property type="component" value="Unassembled WGS sequence"/>
</dbReference>
<sequence length="219" mass="23995">MGGIEMIQYWQANSSRMINLMIEHAQMVLTSLLIALVIAIVLIWVFLKKKNWLNVLIYVFSLLYSVPSYAFFALSIPLTGLGEKSAIIVLVFYSEYVLLRTFITGIQNVDADYIEVAKGLGMTSKQIFVKVQLPLALPAIFSGIQIALASTMAIATIASTISAGGLGDLLFEGLQTGRVVPILWGTILTVVLTIVGIIILKLVENIMISDWRDAEKGVN</sequence>
<feature type="domain" description="ABC transmembrane type-1" evidence="7">
    <location>
        <begin position="21"/>
        <end position="203"/>
    </location>
</feature>
<proteinExistence type="inferred from homology"/>
<feature type="transmembrane region" description="Helical" evidence="6">
    <location>
        <begin position="53"/>
        <end position="74"/>
    </location>
</feature>
<dbReference type="PANTHER" id="PTHR30177:SF4">
    <property type="entry name" value="OSMOPROTECTANT IMPORT PERMEASE PROTEIN OSMW"/>
    <property type="match status" value="1"/>
</dbReference>
<reference evidence="8" key="1">
    <citation type="submission" date="2013-09" db="EMBL/GenBank/DDBJ databases">
        <title>Draft Genome Sequence of five Lactobacillus helveticus strains CIRM-BIA 101T, 103, 104, 951 and 953 isolated from milk product.</title>
        <authorList>
            <person name="Valence F."/>
            <person name="Chuat V."/>
            <person name="Ma L."/>
            <person name="Creno S."/>
            <person name="Falentin H."/>
            <person name="Lortal S."/>
            <person name="Bizet C."/>
            <person name="Clermont D."/>
            <person name="Loux V."/>
            <person name="Bouchier C."/>
            <person name="Cousin S."/>
        </authorList>
    </citation>
    <scope>NUCLEOTIDE SEQUENCE [LARGE SCALE GENOMIC DNA]</scope>
    <source>
        <strain evidence="8">CIRM-BIA 104</strain>
    </source>
</reference>
<evidence type="ECO:0000313" key="8">
    <source>
        <dbReference type="EMBL" id="CDI59658.1"/>
    </source>
</evidence>
<dbReference type="InterPro" id="IPR035906">
    <property type="entry name" value="MetI-like_sf"/>
</dbReference>
<dbReference type="Gene3D" id="1.10.3720.10">
    <property type="entry name" value="MetI-like"/>
    <property type="match status" value="1"/>
</dbReference>
<organism evidence="8 9">
    <name type="scientific">Lactobacillus helveticus CIRM-BIA 104</name>
    <dbReference type="NCBI Taxonomy" id="1226333"/>
    <lineage>
        <taxon>Bacteria</taxon>
        <taxon>Bacillati</taxon>
        <taxon>Bacillota</taxon>
        <taxon>Bacilli</taxon>
        <taxon>Lactobacillales</taxon>
        <taxon>Lactobacillaceae</taxon>
        <taxon>Lactobacillus</taxon>
    </lineage>
</organism>
<dbReference type="AlphaFoldDB" id="U6F661"/>
<dbReference type="Pfam" id="PF00528">
    <property type="entry name" value="BPD_transp_1"/>
    <property type="match status" value="1"/>
</dbReference>
<evidence type="ECO:0000313" key="9">
    <source>
        <dbReference type="Proteomes" id="UP000017247"/>
    </source>
</evidence>
<evidence type="ECO:0000256" key="3">
    <source>
        <dbReference type="ARBA" id="ARBA00022692"/>
    </source>
</evidence>
<feature type="transmembrane region" description="Helical" evidence="6">
    <location>
        <begin position="182"/>
        <end position="203"/>
    </location>
</feature>
<comment type="subcellular location">
    <subcellularLocation>
        <location evidence="6">Cell membrane</location>
        <topology evidence="6">Multi-pass membrane protein</topology>
    </subcellularLocation>
    <subcellularLocation>
        <location evidence="1">Membrane</location>
        <topology evidence="1">Multi-pass membrane protein</topology>
    </subcellularLocation>
</comment>
<dbReference type="GO" id="GO:0005886">
    <property type="term" value="C:plasma membrane"/>
    <property type="evidence" value="ECO:0007669"/>
    <property type="project" value="UniProtKB-SubCell"/>
</dbReference>